<feature type="region of interest" description="Disordered" evidence="6">
    <location>
        <begin position="519"/>
        <end position="563"/>
    </location>
</feature>
<keyword evidence="3" id="KW-0863">Zinc-finger</keyword>
<dbReference type="PANTHER" id="PTHR46481:SF10">
    <property type="entry name" value="ZINC FINGER BED DOMAIN-CONTAINING PROTEIN 39"/>
    <property type="match status" value="1"/>
</dbReference>
<dbReference type="InterPro" id="IPR052035">
    <property type="entry name" value="ZnF_BED_domain_contain"/>
</dbReference>
<organism evidence="7">
    <name type="scientific">Chromera velia CCMP2878</name>
    <dbReference type="NCBI Taxonomy" id="1169474"/>
    <lineage>
        <taxon>Eukaryota</taxon>
        <taxon>Sar</taxon>
        <taxon>Alveolata</taxon>
        <taxon>Colpodellida</taxon>
        <taxon>Chromeraceae</taxon>
        <taxon>Chromera</taxon>
    </lineage>
</organism>
<evidence type="ECO:0000256" key="1">
    <source>
        <dbReference type="ARBA" id="ARBA00004123"/>
    </source>
</evidence>
<feature type="compositionally biased region" description="Polar residues" evidence="6">
    <location>
        <begin position="1"/>
        <end position="15"/>
    </location>
</feature>
<evidence type="ECO:0000256" key="6">
    <source>
        <dbReference type="SAM" id="MobiDB-lite"/>
    </source>
</evidence>
<dbReference type="EMBL" id="CDMZ01001281">
    <property type="protein sequence ID" value="CEM30181.1"/>
    <property type="molecule type" value="Genomic_DNA"/>
</dbReference>
<evidence type="ECO:0000256" key="5">
    <source>
        <dbReference type="ARBA" id="ARBA00023242"/>
    </source>
</evidence>
<dbReference type="InterPro" id="IPR012337">
    <property type="entry name" value="RNaseH-like_sf"/>
</dbReference>
<dbReference type="AlphaFoldDB" id="A0A0G4GJS5"/>
<dbReference type="SUPFAM" id="SSF53098">
    <property type="entry name" value="Ribonuclease H-like"/>
    <property type="match status" value="1"/>
</dbReference>
<gene>
    <name evidence="7" type="ORF">Cvel_4804</name>
</gene>
<evidence type="ECO:0000313" key="7">
    <source>
        <dbReference type="EMBL" id="CEM30181.1"/>
    </source>
</evidence>
<evidence type="ECO:0000256" key="2">
    <source>
        <dbReference type="ARBA" id="ARBA00022723"/>
    </source>
</evidence>
<sequence length="664" mass="73650">MDVDADNSNACQEGGQSKGREMGSSKQMTMDGRFLHYGEPSLPAEVKEQINLQIGRLITKRHLVFDLVEDPDFREIFRLLHAGYTPQCKKTLMSKNLPALKKEIKDTIYKDIAGRPVGLTYDIGTINDIGYLAITGHWFTSRLVPRRACLGFLDVGPSHTGLNIAKSSLSVLRKLPEDAWVAGVTTDNASSMGRASWILLKDDQHDVLPADRITEEERRGARIALTAEHKSCVNHDINLAVKAGLDDRTSLPEQIELRANEAVADLNKSKQMGRLLSQYASAASKSKCTLEVSVVTRWTAFYECIQSVHELKNPLQDVYQDVQQSCPLTADDFVNLPLLIRFYKPFADISTELEEKKSSMNLGLSFRLVDKICYVHLNPETYATRVGQGWVVKDRWKMTRHTPDGEVLEEPVWLIPLVEKMREDWFSQYDTTSAGGIAELPSSMKIAAFLDPRNAFYVWLPTPEHDMLSTAVKEGLRAVVVRKRQAVDRAATGGKEGLGGAAEQPAAYTRWGRGGGRGGNIRKLFSQPSSSSSSSQASGGGAAATEGREGEAPPRVPPTVLQSYQHPKRGDVLTFRCGPNIFFVGMQGKLQIVYTFSKRGVPTITVRWLEILYIGTEYNTGQAPKWTRGGLNKNVAPHAKYKAGDTILPIHMIGCTDEYSKTEF</sequence>
<keyword evidence="4" id="KW-0862">Zinc</keyword>
<dbReference type="GO" id="GO:0005634">
    <property type="term" value="C:nucleus"/>
    <property type="evidence" value="ECO:0007669"/>
    <property type="project" value="UniProtKB-SubCell"/>
</dbReference>
<feature type="region of interest" description="Disordered" evidence="6">
    <location>
        <begin position="1"/>
        <end position="25"/>
    </location>
</feature>
<evidence type="ECO:0000256" key="3">
    <source>
        <dbReference type="ARBA" id="ARBA00022771"/>
    </source>
</evidence>
<name>A0A0G4GJS5_9ALVE</name>
<dbReference type="PANTHER" id="PTHR46481">
    <property type="entry name" value="ZINC FINGER BED DOMAIN-CONTAINING PROTEIN 4"/>
    <property type="match status" value="1"/>
</dbReference>
<proteinExistence type="predicted"/>
<evidence type="ECO:0000256" key="4">
    <source>
        <dbReference type="ARBA" id="ARBA00022833"/>
    </source>
</evidence>
<dbReference type="VEuPathDB" id="CryptoDB:Cvel_4804"/>
<reference evidence="7" key="1">
    <citation type="submission" date="2014-11" db="EMBL/GenBank/DDBJ databases">
        <authorList>
            <person name="Otto D Thomas"/>
            <person name="Naeem Raeece"/>
        </authorList>
    </citation>
    <scope>NUCLEOTIDE SEQUENCE</scope>
</reference>
<feature type="compositionally biased region" description="Low complexity" evidence="6">
    <location>
        <begin position="526"/>
        <end position="537"/>
    </location>
</feature>
<keyword evidence="2" id="KW-0479">Metal-binding</keyword>
<keyword evidence="5" id="KW-0539">Nucleus</keyword>
<comment type="subcellular location">
    <subcellularLocation>
        <location evidence="1">Nucleus</location>
    </subcellularLocation>
</comment>
<dbReference type="GO" id="GO:0008270">
    <property type="term" value="F:zinc ion binding"/>
    <property type="evidence" value="ECO:0007669"/>
    <property type="project" value="UniProtKB-KW"/>
</dbReference>
<accession>A0A0G4GJS5</accession>
<protein>
    <submittedName>
        <fullName evidence="7">Uncharacterized protein</fullName>
    </submittedName>
</protein>